<dbReference type="PANTHER" id="PTHR15434:SF2">
    <property type="entry name" value="HEAT SHOCK FACTOR 2-BINDING PROTEIN"/>
    <property type="match status" value="1"/>
</dbReference>
<keyword evidence="3" id="KW-1185">Reference proteome</keyword>
<dbReference type="AlphaFoldDB" id="A0A2B4RRE1"/>
<evidence type="ECO:0000256" key="1">
    <source>
        <dbReference type="SAM" id="Coils"/>
    </source>
</evidence>
<reference evidence="3" key="1">
    <citation type="journal article" date="2017" name="bioRxiv">
        <title>Comparative analysis of the genomes of Stylophora pistillata and Acropora digitifera provides evidence for extensive differences between species of corals.</title>
        <authorList>
            <person name="Voolstra C.R."/>
            <person name="Li Y."/>
            <person name="Liew Y.J."/>
            <person name="Baumgarten S."/>
            <person name="Zoccola D."/>
            <person name="Flot J.-F."/>
            <person name="Tambutte S."/>
            <person name="Allemand D."/>
            <person name="Aranda M."/>
        </authorList>
    </citation>
    <scope>NUCLEOTIDE SEQUENCE [LARGE SCALE GENOMIC DNA]</scope>
</reference>
<keyword evidence="1" id="KW-0175">Coiled coil</keyword>
<protein>
    <submittedName>
        <fullName evidence="2">Heat shock factor 2-binding protein</fullName>
    </submittedName>
</protein>
<dbReference type="InterPro" id="IPR039584">
    <property type="entry name" value="HSF2BP"/>
</dbReference>
<dbReference type="STRING" id="50429.A0A2B4RRE1"/>
<accession>A0A2B4RRE1</accession>
<dbReference type="PANTHER" id="PTHR15434">
    <property type="entry name" value="HEAT SHOCK FACTOR 2-BINDING PROTEIN"/>
    <property type="match status" value="1"/>
</dbReference>
<organism evidence="2 3">
    <name type="scientific">Stylophora pistillata</name>
    <name type="common">Smooth cauliflower coral</name>
    <dbReference type="NCBI Taxonomy" id="50429"/>
    <lineage>
        <taxon>Eukaryota</taxon>
        <taxon>Metazoa</taxon>
        <taxon>Cnidaria</taxon>
        <taxon>Anthozoa</taxon>
        <taxon>Hexacorallia</taxon>
        <taxon>Scleractinia</taxon>
        <taxon>Astrocoeniina</taxon>
        <taxon>Pocilloporidae</taxon>
        <taxon>Stylophora</taxon>
    </lineage>
</organism>
<evidence type="ECO:0000313" key="3">
    <source>
        <dbReference type="Proteomes" id="UP000225706"/>
    </source>
</evidence>
<dbReference type="EMBL" id="LSMT01000327">
    <property type="protein sequence ID" value="PFX20171.1"/>
    <property type="molecule type" value="Genomic_DNA"/>
</dbReference>
<dbReference type="OrthoDB" id="10065854at2759"/>
<dbReference type="Proteomes" id="UP000225706">
    <property type="component" value="Unassembled WGS sequence"/>
</dbReference>
<dbReference type="GO" id="GO:0005829">
    <property type="term" value="C:cytosol"/>
    <property type="evidence" value="ECO:0007669"/>
    <property type="project" value="TreeGrafter"/>
</dbReference>
<evidence type="ECO:0000313" key="2">
    <source>
        <dbReference type="EMBL" id="PFX20171.1"/>
    </source>
</evidence>
<comment type="caution">
    <text evidence="2">The sequence shown here is derived from an EMBL/GenBank/DDBJ whole genome shotgun (WGS) entry which is preliminary data.</text>
</comment>
<feature type="coiled-coil region" evidence="1">
    <location>
        <begin position="48"/>
        <end position="89"/>
    </location>
</feature>
<name>A0A2B4RRE1_STYPI</name>
<proteinExistence type="predicted"/>
<keyword evidence="2" id="KW-0346">Stress response</keyword>
<gene>
    <name evidence="2" type="primary">HSF2BP</name>
    <name evidence="2" type="ORF">AWC38_SpisGene15369</name>
</gene>
<sequence>MADTGAKENQVNDKNQHFLKVSRADVDQLVTEIMQVKEFLPKVLKSDLLGLYKKLDHCEQELEVLEAENRKLRLELDQMRKQHDSEIEAMKKQNNSLLLDGERCRQEKYELKCQLSEASQQMSDQSDYCSSMGAAVCTLLWRVSRQQEFVTSLFGGAFTQIVSLAQEIGEGEEAKENSEEFQFVLALVGIITNMAAGAQGREFLVTKDCGRVLIDTFMAVLGGSSAGKNVKMRNLILMALYNVSINVSGLQYVMKKPGILDNLMEIIRAPRGGAAKDYSKTGIVKDREVGGG</sequence>